<comment type="caution">
    <text evidence="5">The sequence shown here is derived from an EMBL/GenBank/DDBJ whole genome shotgun (WGS) entry which is preliminary data.</text>
</comment>
<keyword evidence="2" id="KW-0238">DNA-binding</keyword>
<dbReference type="Pfam" id="PF00589">
    <property type="entry name" value="Phage_integrase"/>
    <property type="match status" value="1"/>
</dbReference>
<dbReference type="OrthoDB" id="892893at2"/>
<dbReference type="InterPro" id="IPR013762">
    <property type="entry name" value="Integrase-like_cat_sf"/>
</dbReference>
<evidence type="ECO:0000256" key="1">
    <source>
        <dbReference type="ARBA" id="ARBA00008857"/>
    </source>
</evidence>
<dbReference type="GO" id="GO:0003677">
    <property type="term" value="F:DNA binding"/>
    <property type="evidence" value="ECO:0007669"/>
    <property type="project" value="UniProtKB-KW"/>
</dbReference>
<dbReference type="InterPro" id="IPR025269">
    <property type="entry name" value="SAM-like_dom"/>
</dbReference>
<dbReference type="InterPro" id="IPR011010">
    <property type="entry name" value="DNA_brk_join_enz"/>
</dbReference>
<evidence type="ECO:0000256" key="3">
    <source>
        <dbReference type="ARBA" id="ARBA00023172"/>
    </source>
</evidence>
<dbReference type="InterPro" id="IPR035386">
    <property type="entry name" value="Arm-DNA-bind_5"/>
</dbReference>
<dbReference type="InterPro" id="IPR050090">
    <property type="entry name" value="Tyrosine_recombinase_XerCD"/>
</dbReference>
<dbReference type="GO" id="GO:0015074">
    <property type="term" value="P:DNA integration"/>
    <property type="evidence" value="ECO:0007669"/>
    <property type="project" value="InterPro"/>
</dbReference>
<dbReference type="Pfam" id="PF13102">
    <property type="entry name" value="Phage_int_SAM_5"/>
    <property type="match status" value="1"/>
</dbReference>
<dbReference type="AlphaFoldDB" id="A0A317F3W3"/>
<organism evidence="5 6">
    <name type="scientific">Pedobacter paludis</name>
    <dbReference type="NCBI Taxonomy" id="2203212"/>
    <lineage>
        <taxon>Bacteria</taxon>
        <taxon>Pseudomonadati</taxon>
        <taxon>Bacteroidota</taxon>
        <taxon>Sphingobacteriia</taxon>
        <taxon>Sphingobacteriales</taxon>
        <taxon>Sphingobacteriaceae</taxon>
        <taxon>Pedobacter</taxon>
    </lineage>
</organism>
<dbReference type="GO" id="GO:0006310">
    <property type="term" value="P:DNA recombination"/>
    <property type="evidence" value="ECO:0007669"/>
    <property type="project" value="UniProtKB-KW"/>
</dbReference>
<feature type="domain" description="Tyr recombinase" evidence="4">
    <location>
        <begin position="224"/>
        <end position="419"/>
    </location>
</feature>
<dbReference type="Pfam" id="PF17293">
    <property type="entry name" value="Arm-DNA-bind_5"/>
    <property type="match status" value="1"/>
</dbReference>
<evidence type="ECO:0000313" key="5">
    <source>
        <dbReference type="EMBL" id="PWS32176.1"/>
    </source>
</evidence>
<evidence type="ECO:0000256" key="2">
    <source>
        <dbReference type="ARBA" id="ARBA00023125"/>
    </source>
</evidence>
<protein>
    <submittedName>
        <fullName evidence="5">Recombinase</fullName>
    </submittedName>
</protein>
<dbReference type="Gene3D" id="1.10.443.10">
    <property type="entry name" value="Intergrase catalytic core"/>
    <property type="match status" value="1"/>
</dbReference>
<evidence type="ECO:0000259" key="4">
    <source>
        <dbReference type="PROSITE" id="PS51898"/>
    </source>
</evidence>
<dbReference type="PANTHER" id="PTHR30349:SF64">
    <property type="entry name" value="PROPHAGE INTEGRASE INTD-RELATED"/>
    <property type="match status" value="1"/>
</dbReference>
<sequence length="461" mass="53586">MSNDVSVFFFQKTPKTPQKIRYVYLRITVDGTPREKSTKRKWSADRWDQKLGRATGTKEDAKILNAYLDSKEAEVHKARLDLLNESMPITAQEIFERLDGRGTCKTTVLEEFKIHNDQMKALLRSEDKTDLDYAKGTHERYVTARSHVQDFIKFKYNRDDIHFSQLDYQFAKDYEFYLKTVRSCAHNTTLKYIANFKKIVLIAIEKKIIKDNPFARYKPKRQKIKKKALTWEELRVIEDYAFNVERLALVRDIFIFQCYTGLAYADVRGLTRDNIRRDNTGKLYIAGRRVKSKSDFIVPMLPTAIKIMNRYANHPDTLASNKVLPVISNQKMNAYLKEIGDLCGSALSTALGIRYVFPELNTHMARRTFASTVALNNGVPIVVVKEMLGHSTVQQTEDYAITEREYVHSSMQTLEEKIDERIKRDNQQQATVEKENTIEEIMMEMAVLQKKLDRLLFAKAV</sequence>
<dbReference type="CDD" id="cd01185">
    <property type="entry name" value="INTN1_C_like"/>
    <property type="match status" value="1"/>
</dbReference>
<name>A0A317F3W3_9SPHI</name>
<gene>
    <name evidence="5" type="ORF">DF947_10425</name>
</gene>
<dbReference type="RefSeq" id="WP_109929624.1">
    <property type="nucleotide sequence ID" value="NZ_QGNY01000003.1"/>
</dbReference>
<comment type="similarity">
    <text evidence="1">Belongs to the 'phage' integrase family.</text>
</comment>
<dbReference type="PANTHER" id="PTHR30349">
    <property type="entry name" value="PHAGE INTEGRASE-RELATED"/>
    <property type="match status" value="1"/>
</dbReference>
<dbReference type="InterPro" id="IPR010998">
    <property type="entry name" value="Integrase_recombinase_N"/>
</dbReference>
<dbReference type="PROSITE" id="PS51898">
    <property type="entry name" value="TYR_RECOMBINASE"/>
    <property type="match status" value="1"/>
</dbReference>
<keyword evidence="3" id="KW-0233">DNA recombination</keyword>
<dbReference type="InterPro" id="IPR002104">
    <property type="entry name" value="Integrase_catalytic"/>
</dbReference>
<reference evidence="6" key="1">
    <citation type="submission" date="2018-05" db="EMBL/GenBank/DDBJ databases">
        <title>Pedobacter paludis sp. nov., isolated from wetland soil.</title>
        <authorList>
            <person name="Zhang Y."/>
        </authorList>
    </citation>
    <scope>NUCLEOTIDE SEQUENCE [LARGE SCALE GENOMIC DNA]</scope>
    <source>
        <strain evidence="6">R-8</strain>
    </source>
</reference>
<evidence type="ECO:0000313" key="6">
    <source>
        <dbReference type="Proteomes" id="UP000245391"/>
    </source>
</evidence>
<dbReference type="Gene3D" id="1.10.150.130">
    <property type="match status" value="1"/>
</dbReference>
<dbReference type="EMBL" id="QGNY01000003">
    <property type="protein sequence ID" value="PWS32176.1"/>
    <property type="molecule type" value="Genomic_DNA"/>
</dbReference>
<proteinExistence type="inferred from homology"/>
<dbReference type="SUPFAM" id="SSF56349">
    <property type="entry name" value="DNA breaking-rejoining enzymes"/>
    <property type="match status" value="1"/>
</dbReference>
<accession>A0A317F3W3</accession>
<dbReference type="Proteomes" id="UP000245391">
    <property type="component" value="Unassembled WGS sequence"/>
</dbReference>
<keyword evidence="6" id="KW-1185">Reference proteome</keyword>